<evidence type="ECO:0000313" key="1">
    <source>
        <dbReference type="EMBL" id="PKU37159.1"/>
    </source>
</evidence>
<sequence>MKHTTGKSQQGFTKVKSCLTNLTTFFNKVTCLVDVGQAVDIVCLDFSKAFDVVPPGETGALWSRQVVCVGSILGPKLFHSFISDLDDGIKCTLLKFAGDTKLSREVDTSEGRATLQGDLDRLEEQANKNLTEFNKDKCKVEKHNP</sequence>
<gene>
    <name evidence="1" type="ORF">llap_12536</name>
</gene>
<accession>A0A2I0TTN8</accession>
<keyword evidence="1" id="KW-0695">RNA-directed DNA polymerase</keyword>
<keyword evidence="1" id="KW-0548">Nucleotidyltransferase</keyword>
<dbReference type="GO" id="GO:0003964">
    <property type="term" value="F:RNA-directed DNA polymerase activity"/>
    <property type="evidence" value="ECO:0007669"/>
    <property type="project" value="UniProtKB-KW"/>
</dbReference>
<organism evidence="1 2">
    <name type="scientific">Limosa lapponica baueri</name>
    <dbReference type="NCBI Taxonomy" id="1758121"/>
    <lineage>
        <taxon>Eukaryota</taxon>
        <taxon>Metazoa</taxon>
        <taxon>Chordata</taxon>
        <taxon>Craniata</taxon>
        <taxon>Vertebrata</taxon>
        <taxon>Euteleostomi</taxon>
        <taxon>Archelosauria</taxon>
        <taxon>Archosauria</taxon>
        <taxon>Dinosauria</taxon>
        <taxon>Saurischia</taxon>
        <taxon>Theropoda</taxon>
        <taxon>Coelurosauria</taxon>
        <taxon>Aves</taxon>
        <taxon>Neognathae</taxon>
        <taxon>Neoaves</taxon>
        <taxon>Charadriiformes</taxon>
        <taxon>Scolopacidae</taxon>
        <taxon>Limosa</taxon>
    </lineage>
</organism>
<dbReference type="EMBL" id="KZ507284">
    <property type="protein sequence ID" value="PKU37159.1"/>
    <property type="molecule type" value="Genomic_DNA"/>
</dbReference>
<dbReference type="PANTHER" id="PTHR33332">
    <property type="entry name" value="REVERSE TRANSCRIPTASE DOMAIN-CONTAINING PROTEIN"/>
    <property type="match status" value="1"/>
</dbReference>
<dbReference type="Proteomes" id="UP000233556">
    <property type="component" value="Unassembled WGS sequence"/>
</dbReference>
<protein>
    <submittedName>
        <fullName evidence="1">Rna-directed dna polymerase from mobile element jockey-like</fullName>
    </submittedName>
</protein>
<reference evidence="2" key="2">
    <citation type="submission" date="2017-12" db="EMBL/GenBank/DDBJ databases">
        <title>Genome sequence of the Bar-tailed Godwit (Limosa lapponica baueri).</title>
        <authorList>
            <person name="Lima N.C.B."/>
            <person name="Parody-Merino A.M."/>
            <person name="Battley P.F."/>
            <person name="Fidler A.E."/>
            <person name="Prosdocimi F."/>
        </authorList>
    </citation>
    <scope>NUCLEOTIDE SEQUENCE [LARGE SCALE GENOMIC DNA]</scope>
</reference>
<reference evidence="2" key="1">
    <citation type="submission" date="2017-11" db="EMBL/GenBank/DDBJ databases">
        <authorList>
            <person name="Lima N.C."/>
            <person name="Parody-Merino A.M."/>
            <person name="Battley P.F."/>
            <person name="Fidler A.E."/>
            <person name="Prosdocimi F."/>
        </authorList>
    </citation>
    <scope>NUCLEOTIDE SEQUENCE [LARGE SCALE GENOMIC DNA]</scope>
</reference>
<name>A0A2I0TTN8_LIMLA</name>
<dbReference type="AlphaFoldDB" id="A0A2I0TTN8"/>
<proteinExistence type="predicted"/>
<keyword evidence="2" id="KW-1185">Reference proteome</keyword>
<keyword evidence="1" id="KW-0808">Transferase</keyword>
<evidence type="ECO:0000313" key="2">
    <source>
        <dbReference type="Proteomes" id="UP000233556"/>
    </source>
</evidence>